<dbReference type="PROSITE" id="PS50005">
    <property type="entry name" value="TPR"/>
    <property type="match status" value="5"/>
</dbReference>
<keyword evidence="6" id="KW-1185">Reference proteome</keyword>
<feature type="repeat" description="TPR" evidence="3">
    <location>
        <begin position="77"/>
        <end position="110"/>
    </location>
</feature>
<organism evidence="5 6">
    <name type="scientific">Anaeramoeba flamelloides</name>
    <dbReference type="NCBI Taxonomy" id="1746091"/>
    <lineage>
        <taxon>Eukaryota</taxon>
        <taxon>Metamonada</taxon>
        <taxon>Anaeramoebidae</taxon>
        <taxon>Anaeramoeba</taxon>
    </lineage>
</organism>
<dbReference type="InterPro" id="IPR011990">
    <property type="entry name" value="TPR-like_helical_dom_sf"/>
</dbReference>
<dbReference type="Pfam" id="PF13181">
    <property type="entry name" value="TPR_8"/>
    <property type="match status" value="1"/>
</dbReference>
<gene>
    <name evidence="5" type="ORF">M0813_06816</name>
</gene>
<dbReference type="PANTHER" id="PTHR12558">
    <property type="entry name" value="CELL DIVISION CYCLE 16,23,27"/>
    <property type="match status" value="1"/>
</dbReference>
<evidence type="ECO:0000313" key="5">
    <source>
        <dbReference type="EMBL" id="KAJ6230178.1"/>
    </source>
</evidence>
<feature type="repeat" description="TPR" evidence="3">
    <location>
        <begin position="111"/>
        <end position="144"/>
    </location>
</feature>
<comment type="caution">
    <text evidence="5">The sequence shown here is derived from an EMBL/GenBank/DDBJ whole genome shotgun (WGS) entry which is preliminary data.</text>
</comment>
<sequence length="544" mass="64488">MKSSIEKKSQNYYMKAIEQCSNKQYGKALKNFDKASELNPMNYKIPLQKGILYIDLDDKERALRSYRRSKDLNEQNLNSGFRAGNIHFSNGNYEEAIKWYWRNLRVDPYDRESLNNLGAAQICLGKTEEALVNFKKATEFDDKYIWGYLNQGRAHYVLGNTKESKEMFLKSLSIHLQNNISWFGLSLLQYQISTNLEALTSLCRSCSINKQRFINYQILSSYWSQYKLGDLEQSDKFLKSIIKGLMLDSLNRFTFVQIRKSFINQKLKFLKIVRESLEYQMKKNPLIGKGKGKDQEETEIEKKVETEIDENVEIEIVKENIKKNNGKNSVLSKQFEDEQNVKAKTINVTTNKKEKTQEKEKEKEKEEEEEEEKGKRNEDENKIKKIKEKQEEEFESSLLSIEKNLEDPNTFSLPQNSPRNLWVRLGNFWQWILRLEKARECYYKALEIEESTTVWYFLALCDLTEKKKLPNVILKKLENTQNCDAQIFIYTLLIEHFFDNKEYQSSERYLKLFNKRKDNNQKNNNRIIEIIIKNVSKRLSAYKL</sequence>
<feature type="compositionally biased region" description="Basic and acidic residues" evidence="4">
    <location>
        <begin position="351"/>
        <end position="364"/>
    </location>
</feature>
<evidence type="ECO:0000256" key="4">
    <source>
        <dbReference type="SAM" id="MobiDB-lite"/>
    </source>
</evidence>
<feature type="repeat" description="TPR" evidence="3">
    <location>
        <begin position="9"/>
        <end position="42"/>
    </location>
</feature>
<evidence type="ECO:0000313" key="6">
    <source>
        <dbReference type="Proteomes" id="UP001150062"/>
    </source>
</evidence>
<dbReference type="Proteomes" id="UP001150062">
    <property type="component" value="Unassembled WGS sequence"/>
</dbReference>
<feature type="repeat" description="TPR" evidence="3">
    <location>
        <begin position="419"/>
        <end position="452"/>
    </location>
</feature>
<feature type="region of interest" description="Disordered" evidence="4">
    <location>
        <begin position="346"/>
        <end position="379"/>
    </location>
</feature>
<feature type="repeat" description="TPR" evidence="3">
    <location>
        <begin position="43"/>
        <end position="76"/>
    </location>
</feature>
<dbReference type="Gene3D" id="1.25.40.10">
    <property type="entry name" value="Tetratricopeptide repeat domain"/>
    <property type="match status" value="1"/>
</dbReference>
<keyword evidence="1 3" id="KW-0802">TPR repeat</keyword>
<dbReference type="SMART" id="SM00028">
    <property type="entry name" value="TPR"/>
    <property type="match status" value="6"/>
</dbReference>
<evidence type="ECO:0000256" key="1">
    <source>
        <dbReference type="ARBA" id="ARBA00022803"/>
    </source>
</evidence>
<dbReference type="EMBL" id="JAOAOG010000313">
    <property type="protein sequence ID" value="KAJ6230178.1"/>
    <property type="molecule type" value="Genomic_DNA"/>
</dbReference>
<dbReference type="Pfam" id="PF13414">
    <property type="entry name" value="TPR_11"/>
    <property type="match status" value="1"/>
</dbReference>
<dbReference type="SUPFAM" id="SSF81901">
    <property type="entry name" value="HCP-like"/>
    <property type="match status" value="1"/>
</dbReference>
<proteinExistence type="inferred from homology"/>
<protein>
    <submittedName>
        <fullName evidence="5">Cellulose synthase operon protein c</fullName>
    </submittedName>
</protein>
<accession>A0ABQ8XEV4</accession>
<reference evidence="5" key="1">
    <citation type="submission" date="2022-08" db="EMBL/GenBank/DDBJ databases">
        <title>Novel sulfate-reducing endosymbionts in the free-living metamonad Anaeramoeba.</title>
        <authorList>
            <person name="Jerlstrom-Hultqvist J."/>
            <person name="Cepicka I."/>
            <person name="Gallot-Lavallee L."/>
            <person name="Salas-Leiva D."/>
            <person name="Curtis B.A."/>
            <person name="Zahonova K."/>
            <person name="Pipaliya S."/>
            <person name="Dacks J."/>
            <person name="Roger A.J."/>
        </authorList>
    </citation>
    <scope>NUCLEOTIDE SEQUENCE</scope>
    <source>
        <strain evidence="5">Schooner1</strain>
    </source>
</reference>
<dbReference type="InterPro" id="IPR019734">
    <property type="entry name" value="TPR_rpt"/>
</dbReference>
<comment type="similarity">
    <text evidence="2">Belongs to the APC3/CDC27 family.</text>
</comment>
<dbReference type="PANTHER" id="PTHR12558:SF13">
    <property type="entry name" value="CELL DIVISION CYCLE PROTEIN 27 HOMOLOG"/>
    <property type="match status" value="1"/>
</dbReference>
<evidence type="ECO:0000256" key="2">
    <source>
        <dbReference type="ARBA" id="ARBA00038210"/>
    </source>
</evidence>
<evidence type="ECO:0000256" key="3">
    <source>
        <dbReference type="PROSITE-ProRule" id="PRU00339"/>
    </source>
</evidence>
<name>A0ABQ8XEV4_9EUKA</name>